<evidence type="ECO:0000259" key="22">
    <source>
        <dbReference type="PROSITE" id="PS51183"/>
    </source>
</evidence>
<feature type="compositionally biased region" description="Pro residues" evidence="19">
    <location>
        <begin position="218"/>
        <end position="230"/>
    </location>
</feature>
<feature type="domain" description="JmjN" evidence="22">
    <location>
        <begin position="651"/>
        <end position="692"/>
    </location>
</feature>
<dbReference type="Pfam" id="PF02375">
    <property type="entry name" value="JmjN"/>
    <property type="match status" value="1"/>
</dbReference>
<name>A0A8J4U663_CLAMG</name>
<evidence type="ECO:0000313" key="24">
    <source>
        <dbReference type="EMBL" id="KAF5891500.1"/>
    </source>
</evidence>
<dbReference type="GO" id="GO:0034647">
    <property type="term" value="F:histone H3K4me/H3K4me2/H3K4me3 demethylase activity"/>
    <property type="evidence" value="ECO:0007669"/>
    <property type="project" value="UniProtKB-EC"/>
</dbReference>
<dbReference type="PROSITE" id="PS51011">
    <property type="entry name" value="ARID"/>
    <property type="match status" value="1"/>
</dbReference>
<keyword evidence="15" id="KW-0175">Coiled coil</keyword>
<evidence type="ECO:0000256" key="16">
    <source>
        <dbReference type="ARBA" id="ARBA00023242"/>
    </source>
</evidence>
<dbReference type="Pfam" id="PF02373">
    <property type="entry name" value="JmjC"/>
    <property type="match status" value="1"/>
</dbReference>
<feature type="compositionally biased region" description="Basic and acidic residues" evidence="19">
    <location>
        <begin position="1988"/>
        <end position="2010"/>
    </location>
</feature>
<dbReference type="Pfam" id="PF25018">
    <property type="entry name" value="HEAT_IPO9_c"/>
    <property type="match status" value="1"/>
</dbReference>
<dbReference type="InterPro" id="IPR003349">
    <property type="entry name" value="JmjN"/>
</dbReference>
<comment type="caution">
    <text evidence="24">The sequence shown here is derived from an EMBL/GenBank/DDBJ whole genome shotgun (WGS) entry which is preliminary data.</text>
</comment>
<dbReference type="GO" id="GO:0006355">
    <property type="term" value="P:regulation of DNA-templated transcription"/>
    <property type="evidence" value="ECO:0007669"/>
    <property type="project" value="TreeGrafter"/>
</dbReference>
<evidence type="ECO:0000256" key="15">
    <source>
        <dbReference type="ARBA" id="ARBA00023054"/>
    </source>
</evidence>
<feature type="region of interest" description="Disordered" evidence="19">
    <location>
        <begin position="1956"/>
        <end position="1976"/>
    </location>
</feature>
<dbReference type="InterPro" id="IPR036431">
    <property type="entry name" value="ARID_dom_sf"/>
</dbReference>
<dbReference type="SMART" id="SM00545">
    <property type="entry name" value="JmjN"/>
    <property type="match status" value="1"/>
</dbReference>
<gene>
    <name evidence="24" type="ORF">DAT39_018796</name>
</gene>
<dbReference type="GO" id="GO:0000785">
    <property type="term" value="C:chromatin"/>
    <property type="evidence" value="ECO:0007669"/>
    <property type="project" value="TreeGrafter"/>
</dbReference>
<feature type="region of interest" description="Disordered" evidence="19">
    <location>
        <begin position="370"/>
        <end position="394"/>
    </location>
</feature>
<feature type="compositionally biased region" description="Polar residues" evidence="19">
    <location>
        <begin position="307"/>
        <end position="317"/>
    </location>
</feature>
<dbReference type="Pfam" id="PF02928">
    <property type="entry name" value="zf-C5HC2"/>
    <property type="match status" value="1"/>
</dbReference>
<sequence>LDSPINITKDVSTHTRAVKLKQQSLQDRLEMCILELKKLCIREAELTGHLCSDYPLLPGEKPPQIRKRIGAAFKLDEQSILNKAEDSELSSVEAKLSLQHQIYVAAHRLCHEEHLSKAVKKSRLQQRMREEQKLKELQDSVFKLRLEHGRSSPRPSMITQKYHGTSENSSLSDSAVLDEEELMSESSQASSEPPCITELHSVTLDPSHLFLNTSGPALHPPRLSPSPNRLPPEHLHPCYSPLPEYDPAPIQNSPWMESSLDQPYHKKKSLVSSTNSSPAVTPTLPPLETHLNEVDLKLQKPRHTALRHTQSSSTPSSPEMHLYRVPSLRVPSSDPPNNAEQNRGRMGRSRRRLTDVILATPEYSPVMLSMVPPIHHSGSEDNNSKHSSPPLYTSPQHQEIYAEPEQLCKAQHRYHYSNNIPLPFINHNHYKTPSPQLSPRLYRGHVDEGKCHDLDLSRMCIRHQPPPCTSGHNEYWYKAAPVYQQGGRMIPHHVKLFRAPSLKEHPHHASSALPRPVVSDELKSWHQRCQLRPRSVDRQGSVCIRNPPMRDSPLSLHHDFHDQVPQRIADRTPVKWLFVFLSLKMENSNQSIGTEGCSDNLVSEDGKNIKAVVCQRCGSKVLCPGMAVFAEKQLPRMTQPRPNEFIPPPECPVFEPSWEEFDDPFGFINKIRHIAEKSGICKIRPPRGWQPPFACDVDRLHFTPRIQRLNELEAQTRVKLNFLDQIAKFWELQGCALKIPHVERKSLDLHLLYKLVMEEGGFDMVCRERKWTQIALKMGFAPGKAIGSHLRGHYERILYPFYLFKAGANLVNSQKPTLANDTKDKVYKSHDLPQRQSVQPAETSTIARRAKRSKISSKGRCFKSELEPENRPNLRRRMGSCVTQPETVKSFPVQVKQEPVEQVESVSNGEKSKVEQYMCLGCGGGDDEDKLLLCDGCDDSYHTYCLIPPLHDVPKGDWRCPECLAQECGKPQVAFGFEQASRDYTLRSFGDMADAFKSDYFNMPVHMVPTELVEKEFWRLLGTIEEDVTVEYGADIASKAFGSGFPVRNGPFKVAPDEEHYFSCGWNLNNMPVLDASVLTHITADICGMKLPWLYVGMCFSSFCWHIEDHWSYSVNYLHWGEPKTWYGAPGFAAEQLEEVMKKLAPELFESQPDLLHQLVTIMNPNVLMEHGVPIYRTNQCAGEFVITFPRAYHSGFNQGFNFAEAVNFCTVDWLPLGRQCVEHYRSLNRYCVFSHDEMVCNIAAKADNLELELASTIQRDMRIMIQEEKELREKAYKLGVWHSRQVDYEEQPDEERQCSKCRTTCYLSAISCPCSPGQLVCLHHIQDLCSCSPNRYTLNYKYTLGMLNQMFKTLSAHAESYSDWSSKVNIILMADQDDKRDLEDLRALILEAEKMMYPQMELLLHLRQVVQDAEKSSLMAQQLLNGKRQTRYRSGGGKSQKHLSVEELKLFVQQLNDLPCTIRQAPFLKALLTRVRQFQKQSSDLLAIEMPSSSALQAVLDEGSGLELELPEIDVLRQRFEQARWVEAVQQASKDPTSLSLECMRKLIDQGVGLEPHACVEKTMAHLQELLTVCEHCEEKAHSMLMARPCQNLEMLEAVLLEVNSIQAYLPNCLQLQDSVIRAREWIQEAEALQLGGCIPVLSSLNDLVLKAKAIPVMLKPLARLESLVSEVQTWKKNAAKMFLLKDSSLTLLEVLCPRCETLCPKSKSKRLKDIPAAVKSNGINLNSLNDVERALSESKDTTLAMATLCEVRLKELENLNILRTTNNSKFLPTNGFTPTVCLCHTVPAGPMLQCDLCHDAYHSGCVPGYQNTQAGQPWLCPLCSRSEKPPMDKVLPLLSSLQRIRVRLPEGDALRFMIERTVRWQHRVQQFSPFTQQIDGKVRSFSGKGSSLDGSNGCYHLHHSCIPLNVLSPELEELLVEGLLLQVTLPELQHLYKALLSSMFPSQHALQSSEHDHQYHITQDTSLTYKSPPQNKVQDFILEDPEKLEKNPKRHLEKETSDVEDRNNVKKAKKKKSRTILERAHEKRTISTSCLSSDRPFSEDLEEDWSVCSAKQCQQPEGNELASVILKQYVETHWCAQSEKFRVPETTERAKAVIRELLPSGLRESISKVRSSVAYAVSAIAHWDWPEAWPQLFSLLMEMLVSGDVNAVHGAMRVLTEFTREVTDTQMPLVAPVILPEMYKIFTMAEVYSIRTRSRAVEIFTTCANLISAIEVFEKGSAKAFFFPIVEQFTDALVQAVQMPDGPTSDSGLKMEVLKAVTALVKNFPKRMVSSMQQILPIVWNTLTESVNYTEEVDDPVDSDGEVLGFENLVFSIFEFVHTLLDNNKFKSTVRKALPELIYYIILYMQITEDQIKVWTANPQQFVEDEDDDTFSYSVRISAQDLLLVVAAEFQNESAAALAAAATRHLQEAEQAKNAGSEHWWKIHEACMLALGSVKTIITENFKNGHIQFDMHGFLANVILADLNLATASPFLLGRALWAASRFTAAMSPELIQQFLQATVSGLHETQPPSVRISAVRAIWGYCDQLKLSDNTHVLQPYLPSILEGLVQLATQFSSEVLTLVMETLCIVCTVDPAFTTSAENKICPLTIAIFLKYSNDPVVASLAQDIFKELAQIEPCQGPMQMRLIPTLVSIMQAPPDKIPSGLCSTAIDILTTVVRNTKPPLSEMLVCQAFPAVAQCTLGTDDNATMQNGGECLRAYVSVALEQVSQWQDEQGHSGLWYVMQVVSQLLDPRTSEFTATFVGRLVSTLIARAGTQLGEQLDQMLRAILSKMQQAETLSVMQSLIMVFAHLVHSQIEPLLEFLSSLPGPTGKPALEFVMMEWMSRQHLFYGQYEGKVSAIALCKLLQHGINSNDKRLQDIVVKGEEIFNPDEGIRTRSKSAKNPDRWTNIPLLVKIFKLIVNELSSVMEANTHRANPADWSQDSGSMWEDHEEEEDDNEDEEFESQLLSDLISSNKYDDDFYEEDDEDDPDALKDPIYQIDLQ</sequence>
<dbReference type="PROSITE" id="PS51183">
    <property type="entry name" value="JMJN"/>
    <property type="match status" value="1"/>
</dbReference>
<feature type="compositionally biased region" description="Polar residues" evidence="19">
    <location>
        <begin position="270"/>
        <end position="280"/>
    </location>
</feature>
<keyword evidence="7" id="KW-0479">Metal-binding</keyword>
<dbReference type="GO" id="GO:0005737">
    <property type="term" value="C:cytoplasm"/>
    <property type="evidence" value="ECO:0007669"/>
    <property type="project" value="UniProtKB-SubCell"/>
</dbReference>
<dbReference type="InterPro" id="IPR016024">
    <property type="entry name" value="ARM-type_fold"/>
</dbReference>
<feature type="compositionally biased region" description="Polar residues" evidence="19">
    <location>
        <begin position="385"/>
        <end position="394"/>
    </location>
</feature>
<dbReference type="Gene3D" id="2.60.120.650">
    <property type="entry name" value="Cupin"/>
    <property type="match status" value="1"/>
</dbReference>
<keyword evidence="14" id="KW-0408">Iron</keyword>
<feature type="domain" description="PHD-type" evidence="20">
    <location>
        <begin position="916"/>
        <end position="966"/>
    </location>
</feature>
<evidence type="ECO:0000256" key="4">
    <source>
        <dbReference type="ARBA" id="ARBA00006801"/>
    </source>
</evidence>
<protein>
    <recommendedName>
        <fullName evidence="5">[histone H3]-trimethyl-L-lysine(4) demethylase</fullName>
        <ecNumber evidence="5">1.14.11.67</ecNumber>
    </recommendedName>
</protein>
<dbReference type="InterPro" id="IPR001965">
    <property type="entry name" value="Znf_PHD"/>
</dbReference>
<dbReference type="InterPro" id="IPR013637">
    <property type="entry name" value="Lys_sp_deMease-like_dom"/>
</dbReference>
<evidence type="ECO:0000313" key="25">
    <source>
        <dbReference type="Proteomes" id="UP000727407"/>
    </source>
</evidence>
<feature type="domain" description="ARID" evidence="21">
    <location>
        <begin position="716"/>
        <end position="806"/>
    </location>
</feature>
<keyword evidence="10" id="KW-0862">Zinc</keyword>
<reference evidence="24" key="1">
    <citation type="submission" date="2020-07" db="EMBL/GenBank/DDBJ databases">
        <title>Clarias magur genome sequencing, assembly and annotation.</title>
        <authorList>
            <person name="Kushwaha B."/>
            <person name="Kumar R."/>
            <person name="Das P."/>
            <person name="Joshi C.G."/>
            <person name="Kumar D."/>
            <person name="Nagpure N.S."/>
            <person name="Pandey M."/>
            <person name="Agarwal S."/>
            <person name="Srivastava S."/>
            <person name="Singh M."/>
            <person name="Sahoo L."/>
            <person name="Jayasankar P."/>
            <person name="Meher P.K."/>
            <person name="Koringa P.G."/>
            <person name="Iquebal M.A."/>
            <person name="Das S.P."/>
            <person name="Bit A."/>
            <person name="Patnaik S."/>
            <person name="Patel N."/>
            <person name="Shah T.M."/>
            <person name="Hinsu A."/>
            <person name="Jena J.K."/>
        </authorList>
    </citation>
    <scope>NUCLEOTIDE SEQUENCE</scope>
    <source>
        <strain evidence="24">CIFAMagur01</strain>
        <tissue evidence="24">Testis</tissue>
    </source>
</reference>
<dbReference type="PANTHER" id="PTHR10694:SF136">
    <property type="entry name" value="[HISTONE H3]-TRIMETHYL-L-LYSINE(4) DEMETHYLASE"/>
    <property type="match status" value="1"/>
</dbReference>
<dbReference type="SUPFAM" id="SSF51316">
    <property type="entry name" value="Mss4-like"/>
    <property type="match status" value="1"/>
</dbReference>
<feature type="domain" description="JmjC" evidence="23">
    <location>
        <begin position="1060"/>
        <end position="1226"/>
    </location>
</feature>
<dbReference type="SUPFAM" id="SSF51197">
    <property type="entry name" value="Clavaminate synthase-like"/>
    <property type="match status" value="1"/>
</dbReference>
<dbReference type="EC" id="1.14.11.67" evidence="5"/>
<evidence type="ECO:0000256" key="19">
    <source>
        <dbReference type="SAM" id="MobiDB-lite"/>
    </source>
</evidence>
<keyword evidence="16" id="KW-0539">Nucleus</keyword>
<keyword evidence="11" id="KW-0156">Chromatin regulator</keyword>
<evidence type="ECO:0000256" key="12">
    <source>
        <dbReference type="ARBA" id="ARBA00022964"/>
    </source>
</evidence>
<evidence type="ECO:0000256" key="8">
    <source>
        <dbReference type="ARBA" id="ARBA00022737"/>
    </source>
</evidence>
<accession>A0A8J4U663</accession>
<dbReference type="Proteomes" id="UP000727407">
    <property type="component" value="Unassembled WGS sequence"/>
</dbReference>
<feature type="region of interest" description="Disordered" evidence="19">
    <location>
        <begin position="1988"/>
        <end position="2022"/>
    </location>
</feature>
<evidence type="ECO:0000259" key="21">
    <source>
        <dbReference type="PROSITE" id="PS51011"/>
    </source>
</evidence>
<dbReference type="GO" id="GO:0005654">
    <property type="term" value="C:nucleoplasm"/>
    <property type="evidence" value="ECO:0007669"/>
    <property type="project" value="UniProtKB-ARBA"/>
</dbReference>
<dbReference type="Pfam" id="PF00628">
    <property type="entry name" value="PHD"/>
    <property type="match status" value="1"/>
</dbReference>
<evidence type="ECO:0000256" key="17">
    <source>
        <dbReference type="ARBA" id="ARBA00048734"/>
    </source>
</evidence>
<dbReference type="InterPro" id="IPR058669">
    <property type="entry name" value="TPR_IPO7/11-like"/>
</dbReference>
<evidence type="ECO:0000256" key="5">
    <source>
        <dbReference type="ARBA" id="ARBA00012902"/>
    </source>
</evidence>
<dbReference type="InterPro" id="IPR021774">
    <property type="entry name" value="CUPID"/>
</dbReference>
<evidence type="ECO:0000256" key="3">
    <source>
        <dbReference type="ARBA" id="ARBA00004496"/>
    </source>
</evidence>
<dbReference type="Pfam" id="PF11819">
    <property type="entry name" value="CUPID"/>
    <property type="match status" value="1"/>
</dbReference>
<feature type="non-terminal residue" evidence="24">
    <location>
        <position position="1"/>
    </location>
</feature>
<dbReference type="Pfam" id="PF01388">
    <property type="entry name" value="ARID"/>
    <property type="match status" value="1"/>
</dbReference>
<dbReference type="PANTHER" id="PTHR10694">
    <property type="entry name" value="LYSINE-SPECIFIC DEMETHYLASE"/>
    <property type="match status" value="1"/>
</dbReference>
<dbReference type="InterPro" id="IPR019786">
    <property type="entry name" value="Zinc_finger_PHD-type_CS"/>
</dbReference>
<dbReference type="SUPFAM" id="SSF46774">
    <property type="entry name" value="ARID-like"/>
    <property type="match status" value="1"/>
</dbReference>
<evidence type="ECO:0000256" key="10">
    <source>
        <dbReference type="ARBA" id="ARBA00022833"/>
    </source>
</evidence>
<dbReference type="GO" id="GO:0008270">
    <property type="term" value="F:zinc ion binding"/>
    <property type="evidence" value="ECO:0007669"/>
    <property type="project" value="UniProtKB-KW"/>
</dbReference>
<dbReference type="InterPro" id="IPR013083">
    <property type="entry name" value="Znf_RING/FYVE/PHD"/>
</dbReference>
<feature type="region of interest" description="Disordered" evidence="19">
    <location>
        <begin position="212"/>
        <end position="245"/>
    </location>
</feature>
<dbReference type="Gene3D" id="1.10.150.60">
    <property type="entry name" value="ARID DNA-binding domain"/>
    <property type="match status" value="1"/>
</dbReference>
<dbReference type="PROSITE" id="PS50016">
    <property type="entry name" value="ZF_PHD_2"/>
    <property type="match status" value="2"/>
</dbReference>
<dbReference type="Pfam" id="PF25758">
    <property type="entry name" value="TPR_IPO11"/>
    <property type="match status" value="1"/>
</dbReference>
<dbReference type="SUPFAM" id="SSF48371">
    <property type="entry name" value="ARM repeat"/>
    <property type="match status" value="1"/>
</dbReference>
<feature type="region of interest" description="Disordered" evidence="19">
    <location>
        <begin position="266"/>
        <end position="287"/>
    </location>
</feature>
<evidence type="ECO:0000256" key="6">
    <source>
        <dbReference type="ARBA" id="ARBA00022490"/>
    </source>
</evidence>
<keyword evidence="25" id="KW-1185">Reference proteome</keyword>
<feature type="compositionally biased region" description="Polar residues" evidence="19">
    <location>
        <begin position="1962"/>
        <end position="1976"/>
    </location>
</feature>
<keyword evidence="9 18" id="KW-0863">Zinc-finger</keyword>
<evidence type="ECO:0000259" key="20">
    <source>
        <dbReference type="PROSITE" id="PS50016"/>
    </source>
</evidence>
<keyword evidence="8" id="KW-0677">Repeat</keyword>
<evidence type="ECO:0000256" key="14">
    <source>
        <dbReference type="ARBA" id="ARBA00023004"/>
    </source>
</evidence>
<keyword evidence="13" id="KW-0560">Oxidoreductase</keyword>
<dbReference type="SMART" id="SM00501">
    <property type="entry name" value="BRIGHT"/>
    <property type="match status" value="1"/>
</dbReference>
<comment type="subcellular location">
    <subcellularLocation>
        <location evidence="3">Cytoplasm</location>
    </subcellularLocation>
    <subcellularLocation>
        <location evidence="2">Nucleus</location>
    </subcellularLocation>
</comment>
<dbReference type="SMART" id="SM01014">
    <property type="entry name" value="ARID"/>
    <property type="match status" value="1"/>
</dbReference>
<dbReference type="Pfam" id="PF08429">
    <property type="entry name" value="PLU-1"/>
    <property type="match status" value="1"/>
</dbReference>
<feature type="compositionally biased region" description="Basic residues" evidence="19">
    <location>
        <begin position="2011"/>
        <end position="2020"/>
    </location>
</feature>
<dbReference type="Gene3D" id="3.30.40.10">
    <property type="entry name" value="Zinc/RING finger domain, C3HC4 (zinc finger)"/>
    <property type="match status" value="2"/>
</dbReference>
<dbReference type="SMART" id="SM00558">
    <property type="entry name" value="JmjC"/>
    <property type="match status" value="1"/>
</dbReference>
<dbReference type="Gene3D" id="1.25.10.10">
    <property type="entry name" value="Leucine-rich Repeat Variant"/>
    <property type="match status" value="1"/>
</dbReference>
<dbReference type="GO" id="GO:0003677">
    <property type="term" value="F:DNA binding"/>
    <property type="evidence" value="ECO:0007669"/>
    <property type="project" value="InterPro"/>
</dbReference>
<keyword evidence="12" id="KW-0223">Dioxygenase</keyword>
<dbReference type="InterPro" id="IPR056840">
    <property type="entry name" value="HEAT_IPO9_central"/>
</dbReference>
<feature type="non-terminal residue" evidence="24">
    <location>
        <position position="2988"/>
    </location>
</feature>
<evidence type="ECO:0000256" key="11">
    <source>
        <dbReference type="ARBA" id="ARBA00022853"/>
    </source>
</evidence>
<feature type="domain" description="PHD-type" evidence="20">
    <location>
        <begin position="1780"/>
        <end position="1828"/>
    </location>
</feature>
<evidence type="ECO:0000256" key="18">
    <source>
        <dbReference type="PROSITE-ProRule" id="PRU00146"/>
    </source>
</evidence>
<dbReference type="PROSITE" id="PS01359">
    <property type="entry name" value="ZF_PHD_1"/>
    <property type="match status" value="2"/>
</dbReference>
<feature type="compositionally biased region" description="Polar residues" evidence="19">
    <location>
        <begin position="153"/>
        <end position="173"/>
    </location>
</feature>
<dbReference type="OrthoDB" id="1678912at2759"/>
<dbReference type="SMART" id="SM00249">
    <property type="entry name" value="PHD"/>
    <property type="match status" value="2"/>
</dbReference>
<feature type="region of interest" description="Disordered" evidence="19">
    <location>
        <begin position="2920"/>
        <end position="2988"/>
    </location>
</feature>
<keyword evidence="6" id="KW-0963">Cytoplasm</keyword>
<dbReference type="FunFam" id="1.10.150.60:FF:000001">
    <property type="entry name" value="Putative lysine-specific demethylase 5b"/>
    <property type="match status" value="1"/>
</dbReference>
<feature type="compositionally biased region" description="Acidic residues" evidence="19">
    <location>
        <begin position="2965"/>
        <end position="2975"/>
    </location>
</feature>
<dbReference type="FunFam" id="2.60.120.650:FF:000035">
    <property type="entry name" value="PHD transcription factor Rum1"/>
    <property type="match status" value="1"/>
</dbReference>
<dbReference type="InterPro" id="IPR011989">
    <property type="entry name" value="ARM-like"/>
</dbReference>
<dbReference type="FunFam" id="2.60.120.650:FF:000001">
    <property type="entry name" value="Putative lysine-specific demethylase 5b"/>
    <property type="match status" value="1"/>
</dbReference>
<proteinExistence type="inferred from homology"/>
<evidence type="ECO:0000259" key="23">
    <source>
        <dbReference type="PROSITE" id="PS51184"/>
    </source>
</evidence>
<evidence type="ECO:0000256" key="9">
    <source>
        <dbReference type="ARBA" id="ARBA00022771"/>
    </source>
</evidence>
<evidence type="ECO:0000256" key="13">
    <source>
        <dbReference type="ARBA" id="ARBA00023002"/>
    </source>
</evidence>
<comment type="similarity">
    <text evidence="4">Belongs to the JARID1 histone demethylase family.</text>
</comment>
<dbReference type="SUPFAM" id="SSF57903">
    <property type="entry name" value="FYVE/PHD zinc finger"/>
    <property type="match status" value="2"/>
</dbReference>
<feature type="region of interest" description="Disordered" evidence="19">
    <location>
        <begin position="146"/>
        <end position="194"/>
    </location>
</feature>
<feature type="compositionally biased region" description="Acidic residues" evidence="19">
    <location>
        <begin position="2935"/>
        <end position="2949"/>
    </location>
</feature>
<dbReference type="InterPro" id="IPR003347">
    <property type="entry name" value="JmjC_dom"/>
</dbReference>
<feature type="region of interest" description="Disordered" evidence="19">
    <location>
        <begin position="327"/>
        <end position="352"/>
    </location>
</feature>
<feature type="compositionally biased region" description="Polar residues" evidence="19">
    <location>
        <begin position="2951"/>
        <end position="2960"/>
    </location>
</feature>
<dbReference type="InterPro" id="IPR004198">
    <property type="entry name" value="Znf_C5HC2"/>
</dbReference>
<dbReference type="Pfam" id="PF21323">
    <property type="entry name" value="KDM5_C-hel"/>
    <property type="match status" value="1"/>
</dbReference>
<evidence type="ECO:0000256" key="7">
    <source>
        <dbReference type="ARBA" id="ARBA00022723"/>
    </source>
</evidence>
<dbReference type="InterPro" id="IPR019787">
    <property type="entry name" value="Znf_PHD-finger"/>
</dbReference>
<dbReference type="PROSITE" id="PS51184">
    <property type="entry name" value="JMJC"/>
    <property type="match status" value="1"/>
</dbReference>
<evidence type="ECO:0000256" key="2">
    <source>
        <dbReference type="ARBA" id="ARBA00004123"/>
    </source>
</evidence>
<organism evidence="24 25">
    <name type="scientific">Clarias magur</name>
    <name type="common">Asian catfish</name>
    <name type="synonym">Macropteronotus magur</name>
    <dbReference type="NCBI Taxonomy" id="1594786"/>
    <lineage>
        <taxon>Eukaryota</taxon>
        <taxon>Metazoa</taxon>
        <taxon>Chordata</taxon>
        <taxon>Craniata</taxon>
        <taxon>Vertebrata</taxon>
        <taxon>Euteleostomi</taxon>
        <taxon>Actinopterygii</taxon>
        <taxon>Neopterygii</taxon>
        <taxon>Teleostei</taxon>
        <taxon>Ostariophysi</taxon>
        <taxon>Siluriformes</taxon>
        <taxon>Clariidae</taxon>
        <taxon>Clarias</taxon>
    </lineage>
</organism>
<comment type="cofactor">
    <cofactor evidence="1">
        <name>Fe(2+)</name>
        <dbReference type="ChEBI" id="CHEBI:29033"/>
    </cofactor>
</comment>
<evidence type="ECO:0000256" key="1">
    <source>
        <dbReference type="ARBA" id="ARBA00001954"/>
    </source>
</evidence>
<dbReference type="EMBL" id="QNUK01000578">
    <property type="protein sequence ID" value="KAF5891500.1"/>
    <property type="molecule type" value="Genomic_DNA"/>
</dbReference>
<dbReference type="InterPro" id="IPR001606">
    <property type="entry name" value="ARID_dom"/>
</dbReference>
<comment type="catalytic activity">
    <reaction evidence="17">
        <text>N(6),N(6),N(6)-trimethyl-L-lysyl(4)-[histone H3] + 3 2-oxoglutarate + 3 O2 = L-lysyl(4)-[histone H3] + 3 formaldehyde + 3 succinate + 3 CO2</text>
        <dbReference type="Rhea" id="RHEA:60208"/>
        <dbReference type="Rhea" id="RHEA-COMP:15537"/>
        <dbReference type="Rhea" id="RHEA-COMP:15547"/>
        <dbReference type="ChEBI" id="CHEBI:15379"/>
        <dbReference type="ChEBI" id="CHEBI:16526"/>
        <dbReference type="ChEBI" id="CHEBI:16810"/>
        <dbReference type="ChEBI" id="CHEBI:16842"/>
        <dbReference type="ChEBI" id="CHEBI:29969"/>
        <dbReference type="ChEBI" id="CHEBI:30031"/>
        <dbReference type="ChEBI" id="CHEBI:61961"/>
        <dbReference type="EC" id="1.14.11.67"/>
    </reaction>
</comment>
<dbReference type="InterPro" id="IPR011011">
    <property type="entry name" value="Znf_FYVE_PHD"/>
</dbReference>
<dbReference type="InterPro" id="IPR011057">
    <property type="entry name" value="Mss4-like_sf"/>
</dbReference>
<dbReference type="CDD" id="cd16864">
    <property type="entry name" value="ARID_JARID"/>
    <property type="match status" value="1"/>
</dbReference>
<dbReference type="InterPro" id="IPR048615">
    <property type="entry name" value="KDM5_C-hel"/>
</dbReference>
<dbReference type="CDD" id="cd15515">
    <property type="entry name" value="PHD1_KDM5A_like"/>
    <property type="match status" value="1"/>
</dbReference>
<feature type="region of interest" description="Disordered" evidence="19">
    <location>
        <begin position="301"/>
        <end position="320"/>
    </location>
</feature>